<name>A0A9W9CY72_9PEZI</name>
<organism evidence="2 3">
    <name type="scientific">Gnomoniopsis smithogilvyi</name>
    <dbReference type="NCBI Taxonomy" id="1191159"/>
    <lineage>
        <taxon>Eukaryota</taxon>
        <taxon>Fungi</taxon>
        <taxon>Dikarya</taxon>
        <taxon>Ascomycota</taxon>
        <taxon>Pezizomycotina</taxon>
        <taxon>Sordariomycetes</taxon>
        <taxon>Sordariomycetidae</taxon>
        <taxon>Diaporthales</taxon>
        <taxon>Gnomoniaceae</taxon>
        <taxon>Gnomoniopsis</taxon>
    </lineage>
</organism>
<dbReference type="Proteomes" id="UP001140453">
    <property type="component" value="Unassembled WGS sequence"/>
</dbReference>
<evidence type="ECO:0000313" key="3">
    <source>
        <dbReference type="Proteomes" id="UP001140453"/>
    </source>
</evidence>
<gene>
    <name evidence="2" type="ORF">N0V93_005604</name>
</gene>
<dbReference type="OrthoDB" id="3359339at2759"/>
<feature type="region of interest" description="Disordered" evidence="1">
    <location>
        <begin position="23"/>
        <end position="189"/>
    </location>
</feature>
<evidence type="ECO:0000313" key="2">
    <source>
        <dbReference type="EMBL" id="KAJ4391984.1"/>
    </source>
</evidence>
<feature type="compositionally biased region" description="Polar residues" evidence="1">
    <location>
        <begin position="179"/>
        <end position="189"/>
    </location>
</feature>
<keyword evidence="3" id="KW-1185">Reference proteome</keyword>
<reference evidence="2" key="1">
    <citation type="submission" date="2022-10" db="EMBL/GenBank/DDBJ databases">
        <title>Tapping the CABI collections for fungal endophytes: first genome assemblies for Collariella, Neodidymelliopsis, Ascochyta clinopodiicola, Didymella pomorum, Didymosphaeria variabile, Neocosmospora piperis and Neocucurbitaria cava.</title>
        <authorList>
            <person name="Hill R."/>
        </authorList>
    </citation>
    <scope>NUCLEOTIDE SEQUENCE</scope>
    <source>
        <strain evidence="2">IMI 355082</strain>
    </source>
</reference>
<feature type="compositionally biased region" description="Polar residues" evidence="1">
    <location>
        <begin position="23"/>
        <end position="33"/>
    </location>
</feature>
<feature type="compositionally biased region" description="Basic and acidic residues" evidence="1">
    <location>
        <begin position="114"/>
        <end position="129"/>
    </location>
</feature>
<comment type="caution">
    <text evidence="2">The sequence shown here is derived from an EMBL/GenBank/DDBJ whole genome shotgun (WGS) entry which is preliminary data.</text>
</comment>
<sequence length="189" mass="19838">MAPSNDELNRIAKQAELDLNSYQAKQGLNNSSVDEAGVDSGVETKFPGAEVKTGDELSTNGSYNKRIPPSEGGELDDRGRQTRGSHFEGSGGPENKLDNTGDNDNDVVTQNALGKKDIVGAGKERKGNDILDQGASAVRNNVGSNPPGPGGSQFKGEEYYTPESVPDSISAEGNVAPESVTQASRETEL</sequence>
<protein>
    <submittedName>
        <fullName evidence="2">Uncharacterized protein</fullName>
    </submittedName>
</protein>
<proteinExistence type="predicted"/>
<dbReference type="EMBL" id="JAPEVB010000003">
    <property type="protein sequence ID" value="KAJ4391984.1"/>
    <property type="molecule type" value="Genomic_DNA"/>
</dbReference>
<accession>A0A9W9CY72</accession>
<feature type="compositionally biased region" description="Low complexity" evidence="1">
    <location>
        <begin position="98"/>
        <end position="111"/>
    </location>
</feature>
<dbReference type="AlphaFoldDB" id="A0A9W9CY72"/>
<evidence type="ECO:0000256" key="1">
    <source>
        <dbReference type="SAM" id="MobiDB-lite"/>
    </source>
</evidence>